<keyword evidence="4" id="KW-1185">Reference proteome</keyword>
<organism evidence="3 4">
    <name type="scientific">Colletotrichum shisoi</name>
    <dbReference type="NCBI Taxonomy" id="2078593"/>
    <lineage>
        <taxon>Eukaryota</taxon>
        <taxon>Fungi</taxon>
        <taxon>Dikarya</taxon>
        <taxon>Ascomycota</taxon>
        <taxon>Pezizomycotina</taxon>
        <taxon>Sordariomycetes</taxon>
        <taxon>Hypocreomycetidae</taxon>
        <taxon>Glomerellales</taxon>
        <taxon>Glomerellaceae</taxon>
        <taxon>Colletotrichum</taxon>
        <taxon>Colletotrichum destructivum species complex</taxon>
    </lineage>
</organism>
<feature type="chain" id="PRO_5024997204" evidence="2">
    <location>
        <begin position="27"/>
        <end position="414"/>
    </location>
</feature>
<dbReference type="EMBL" id="PUHP01002056">
    <property type="protein sequence ID" value="TQN64776.1"/>
    <property type="molecule type" value="Genomic_DNA"/>
</dbReference>
<reference evidence="3 4" key="1">
    <citation type="journal article" date="2019" name="Sci. Rep.">
        <title>Colletotrichum shisoi sp. nov., an anthracnose pathogen of Perilla frutescens in Japan: molecular phylogenetic, morphological and genomic evidence.</title>
        <authorList>
            <person name="Gan P."/>
            <person name="Tsushima A."/>
            <person name="Hiroyama R."/>
            <person name="Narusaka M."/>
            <person name="Takano Y."/>
            <person name="Narusaka Y."/>
            <person name="Kawaradani M."/>
            <person name="Damm U."/>
            <person name="Shirasu K."/>
        </authorList>
    </citation>
    <scope>NUCLEOTIDE SEQUENCE [LARGE SCALE GENOMIC DNA]</scope>
    <source>
        <strain evidence="3 4">PG-2018a</strain>
    </source>
</reference>
<evidence type="ECO:0000313" key="3">
    <source>
        <dbReference type="EMBL" id="TQN64776.1"/>
    </source>
</evidence>
<evidence type="ECO:0000313" key="4">
    <source>
        <dbReference type="Proteomes" id="UP000326340"/>
    </source>
</evidence>
<evidence type="ECO:0000256" key="1">
    <source>
        <dbReference type="SAM" id="MobiDB-lite"/>
    </source>
</evidence>
<feature type="signal peptide" evidence="2">
    <location>
        <begin position="1"/>
        <end position="26"/>
    </location>
</feature>
<accession>A0A5Q4BD84</accession>
<evidence type="ECO:0000256" key="2">
    <source>
        <dbReference type="SAM" id="SignalP"/>
    </source>
</evidence>
<dbReference type="AlphaFoldDB" id="A0A5Q4BD84"/>
<comment type="caution">
    <text evidence="3">The sequence shown here is derived from an EMBL/GenBank/DDBJ whole genome shotgun (WGS) entry which is preliminary data.</text>
</comment>
<dbReference type="OrthoDB" id="5237073at2759"/>
<feature type="region of interest" description="Disordered" evidence="1">
    <location>
        <begin position="47"/>
        <end position="90"/>
    </location>
</feature>
<name>A0A5Q4BD84_9PEZI</name>
<gene>
    <name evidence="3" type="ORF">CSHISOI_10658</name>
</gene>
<keyword evidence="2" id="KW-0732">Signal</keyword>
<proteinExistence type="predicted"/>
<sequence length="414" mass="46291">MANSLLLRLRLVILFLCFLSVSTVSCFKFDNPAIHLNHGFKRGTRLKYSGDAGTQPQPSQAKPLFRRQPRKRSPVPRYPEPVIPSRKGDGAWSARVEEPDRLYMNLGPAFDLSNCVFCPTQNDGTALDETDSEAILKHMTAQTFLRYTKGDKAALTDTCVFYSKGVTTAGAATGLSVAATEWACGESQKDRYTIWVRVFPRFPETDCLSALGLTKLINGSMQNLFPNSLDAYSHAGVRDFYAMFTPGSWLDPVRKKQEEFEATKPPGIVPPSIRYFQQMSQSMAEACYGDIIIMTETPSELALYEPGKKYQDARSNNIFWSHERPVLQRKARAGEAKLYALDSNTKEAWEVTNINTFELGPSIRFRRDLESGNETSDVLGRSRLQARANMCQSNGLASQGFGQDWFGSYGSNGW</sequence>
<feature type="compositionally biased region" description="Basic residues" evidence="1">
    <location>
        <begin position="64"/>
        <end position="74"/>
    </location>
</feature>
<dbReference type="Proteomes" id="UP000326340">
    <property type="component" value="Unassembled WGS sequence"/>
</dbReference>
<protein>
    <submittedName>
        <fullName evidence="3">Uncharacterized protein</fullName>
    </submittedName>
</protein>